<evidence type="ECO:0000259" key="1">
    <source>
        <dbReference type="PROSITE" id="PS50927"/>
    </source>
</evidence>
<sequence length="163" mass="18527">MSCLWNAEGVLVCSHLEELDDVKEFEEVREELEDVREFETFAGIGDSLKSSAKDNYYLYPDQSIFSQNGKYMLTYQRDGNLVLYPRAVWASGPTVPDPGMAVMQDDGNFVLYRKNMTTPYYSTNQQGANPGGQPPYRMILQGDRNLVIYDANNNVKWAANSQQ</sequence>
<dbReference type="AlphaFoldDB" id="A0A2J8A1R8"/>
<keyword evidence="2" id="KW-0430">Lectin</keyword>
<keyword evidence="3" id="KW-1185">Reference proteome</keyword>
<organism evidence="2 3">
    <name type="scientific">Tetrabaena socialis</name>
    <dbReference type="NCBI Taxonomy" id="47790"/>
    <lineage>
        <taxon>Eukaryota</taxon>
        <taxon>Viridiplantae</taxon>
        <taxon>Chlorophyta</taxon>
        <taxon>core chlorophytes</taxon>
        <taxon>Chlorophyceae</taxon>
        <taxon>CS clade</taxon>
        <taxon>Chlamydomonadales</taxon>
        <taxon>Tetrabaenaceae</taxon>
        <taxon>Tetrabaena</taxon>
    </lineage>
</organism>
<dbReference type="SMART" id="SM00108">
    <property type="entry name" value="B_lectin"/>
    <property type="match status" value="1"/>
</dbReference>
<dbReference type="Proteomes" id="UP000236333">
    <property type="component" value="Unassembled WGS sequence"/>
</dbReference>
<dbReference type="InterPro" id="IPR036426">
    <property type="entry name" value="Bulb-type_lectin_dom_sf"/>
</dbReference>
<dbReference type="EMBL" id="PGGS01000235">
    <property type="protein sequence ID" value="PNH06463.1"/>
    <property type="molecule type" value="Genomic_DNA"/>
</dbReference>
<dbReference type="InterPro" id="IPR001480">
    <property type="entry name" value="Bulb-type_lectin_dom"/>
</dbReference>
<dbReference type="Gene3D" id="2.90.10.10">
    <property type="entry name" value="Bulb-type lectin domain"/>
    <property type="match status" value="2"/>
</dbReference>
<gene>
    <name evidence="2" type="ORF">TSOC_007125</name>
</gene>
<accession>A0A2J8A1R8</accession>
<feature type="domain" description="Bulb-type lectin" evidence="1">
    <location>
        <begin position="49"/>
        <end position="161"/>
    </location>
</feature>
<protein>
    <submittedName>
        <fullName evidence="2">Mannose-specific lectin</fullName>
    </submittedName>
</protein>
<evidence type="ECO:0000313" key="3">
    <source>
        <dbReference type="Proteomes" id="UP000236333"/>
    </source>
</evidence>
<proteinExistence type="predicted"/>
<dbReference type="SUPFAM" id="SSF51110">
    <property type="entry name" value="alpha-D-mannose-specific plant lectins"/>
    <property type="match status" value="1"/>
</dbReference>
<name>A0A2J8A1R8_9CHLO</name>
<evidence type="ECO:0000313" key="2">
    <source>
        <dbReference type="EMBL" id="PNH06463.1"/>
    </source>
</evidence>
<dbReference type="GO" id="GO:0030246">
    <property type="term" value="F:carbohydrate binding"/>
    <property type="evidence" value="ECO:0007669"/>
    <property type="project" value="UniProtKB-KW"/>
</dbReference>
<dbReference type="PROSITE" id="PS50927">
    <property type="entry name" value="BULB_LECTIN"/>
    <property type="match status" value="1"/>
</dbReference>
<comment type="caution">
    <text evidence="2">The sequence shown here is derived from an EMBL/GenBank/DDBJ whole genome shotgun (WGS) entry which is preliminary data.</text>
</comment>
<reference evidence="2 3" key="1">
    <citation type="journal article" date="2017" name="Mol. Biol. Evol.">
        <title>The 4-celled Tetrabaena socialis nuclear genome reveals the essential components for genetic control of cell number at the origin of multicellularity in the volvocine lineage.</title>
        <authorList>
            <person name="Featherston J."/>
            <person name="Arakaki Y."/>
            <person name="Hanschen E.R."/>
            <person name="Ferris P.J."/>
            <person name="Michod R.E."/>
            <person name="Olson B.J.S.C."/>
            <person name="Nozaki H."/>
            <person name="Durand P.M."/>
        </authorList>
    </citation>
    <scope>NUCLEOTIDE SEQUENCE [LARGE SCALE GENOMIC DNA]</scope>
    <source>
        <strain evidence="2 3">NIES-571</strain>
    </source>
</reference>
<dbReference type="OrthoDB" id="545294at2759"/>